<dbReference type="HOGENOM" id="CLU_155227_2_1_10"/>
<evidence type="ECO:0000313" key="2">
    <source>
        <dbReference type="Proteomes" id="UP000002221"/>
    </source>
</evidence>
<dbReference type="eggNOG" id="COG4274">
    <property type="taxonomic scope" value="Bacteria"/>
</dbReference>
<evidence type="ECO:0008006" key="3">
    <source>
        <dbReference type="Google" id="ProtNLM"/>
    </source>
</evidence>
<protein>
    <recommendedName>
        <fullName evidence="3">GYD domain-containing protein</fullName>
    </recommendedName>
</protein>
<dbReference type="AlphaFoldDB" id="D0MJ54"/>
<sequence length="96" mass="10997">MATYLIFTRLGPDSFKDPAEFRQLADRVSEEIRKRCPGVTWKDSYVTLGRYDIVDVVEANDQAEVERAAMIIRALARATTETMVATPWKEFLQRLG</sequence>
<dbReference type="OrthoDB" id="1550863at2"/>
<dbReference type="Proteomes" id="UP000002221">
    <property type="component" value="Chromosome"/>
</dbReference>
<proteinExistence type="predicted"/>
<dbReference type="Pfam" id="PF08734">
    <property type="entry name" value="GYD"/>
    <property type="match status" value="1"/>
</dbReference>
<evidence type="ECO:0000313" key="1">
    <source>
        <dbReference type="EMBL" id="ACY48512.1"/>
    </source>
</evidence>
<keyword evidence="2" id="KW-1185">Reference proteome</keyword>
<dbReference type="RefSeq" id="WP_012844123.1">
    <property type="nucleotide sequence ID" value="NC_013501.1"/>
</dbReference>
<accession>D0MJ54</accession>
<organism evidence="1 2">
    <name type="scientific">Rhodothermus marinus (strain ATCC 43812 / DSM 4252 / R-10)</name>
    <name type="common">Rhodothermus obamensis</name>
    <dbReference type="NCBI Taxonomy" id="518766"/>
    <lineage>
        <taxon>Bacteria</taxon>
        <taxon>Pseudomonadati</taxon>
        <taxon>Rhodothermota</taxon>
        <taxon>Rhodothermia</taxon>
        <taxon>Rhodothermales</taxon>
        <taxon>Rhodothermaceae</taxon>
        <taxon>Rhodothermus</taxon>
    </lineage>
</organism>
<name>D0MJ54_RHOM4</name>
<dbReference type="EMBL" id="CP001807">
    <property type="protein sequence ID" value="ACY48512.1"/>
    <property type="molecule type" value="Genomic_DNA"/>
</dbReference>
<reference evidence="1 2" key="1">
    <citation type="journal article" date="2009" name="Stand. Genomic Sci.">
        <title>Complete genome sequence of Rhodothermus marinus type strain (R-10).</title>
        <authorList>
            <person name="Nolan M."/>
            <person name="Tindall B.J."/>
            <person name="Pomrenke H."/>
            <person name="Lapidus A."/>
            <person name="Copeland A."/>
            <person name="Glavina Del Rio T."/>
            <person name="Lucas S."/>
            <person name="Chen F."/>
            <person name="Tice H."/>
            <person name="Cheng J.F."/>
            <person name="Saunders E."/>
            <person name="Han C."/>
            <person name="Bruce D."/>
            <person name="Goodwin L."/>
            <person name="Chain P."/>
            <person name="Pitluck S."/>
            <person name="Ovchinikova G."/>
            <person name="Pati A."/>
            <person name="Ivanova N."/>
            <person name="Mavromatis K."/>
            <person name="Chen A."/>
            <person name="Palaniappan K."/>
            <person name="Land M."/>
            <person name="Hauser L."/>
            <person name="Chang Y.J."/>
            <person name="Jeffries C.D."/>
            <person name="Brettin T."/>
            <person name="Goker M."/>
            <person name="Bristow J."/>
            <person name="Eisen J.A."/>
            <person name="Markowitz V."/>
            <person name="Hugenholtz P."/>
            <person name="Kyrpides N.C."/>
            <person name="Klenk H.P."/>
            <person name="Detter J.C."/>
        </authorList>
    </citation>
    <scope>NUCLEOTIDE SEQUENCE [LARGE SCALE GENOMIC DNA]</scope>
    <source>
        <strain evidence="2">ATCC 43812 / DSM 4252 / R-10</strain>
    </source>
</reference>
<dbReference type="InterPro" id="IPR014845">
    <property type="entry name" value="GYD/TTHA1554"/>
</dbReference>
<gene>
    <name evidence="1" type="ordered locus">Rmar_1626</name>
</gene>
<dbReference type="KEGG" id="rmr:Rmar_1626"/>